<dbReference type="GO" id="GO:0022857">
    <property type="term" value="F:transmembrane transporter activity"/>
    <property type="evidence" value="ECO:0007669"/>
    <property type="project" value="InterPro"/>
</dbReference>
<comment type="subcellular location">
    <subcellularLocation>
        <location evidence="1">Cell membrane</location>
        <topology evidence="1">Multi-pass membrane protein</topology>
    </subcellularLocation>
</comment>
<dbReference type="InterPro" id="IPR037294">
    <property type="entry name" value="ABC_BtuC-like"/>
</dbReference>
<feature type="transmembrane region" description="Helical" evidence="8">
    <location>
        <begin position="281"/>
        <end position="302"/>
    </location>
</feature>
<feature type="transmembrane region" description="Helical" evidence="8">
    <location>
        <begin position="60"/>
        <end position="77"/>
    </location>
</feature>
<reference evidence="9" key="1">
    <citation type="submission" date="2018-12" db="EMBL/GenBank/DDBJ databases">
        <title>Draft genome sequence of Flaovobacterium columnare BGFS27 isolated from channel catfish in Alabama.</title>
        <authorList>
            <person name="Cai W."/>
            <person name="Arias C."/>
        </authorList>
    </citation>
    <scope>NUCLEOTIDE SEQUENCE [LARGE SCALE GENOMIC DNA]</scope>
    <source>
        <strain evidence="9">BGFS27</strain>
    </source>
</reference>
<comment type="caution">
    <text evidence="9">The sequence shown here is derived from an EMBL/GenBank/DDBJ whole genome shotgun (WGS) entry which is preliminary data.</text>
</comment>
<dbReference type="GO" id="GO:0005886">
    <property type="term" value="C:plasma membrane"/>
    <property type="evidence" value="ECO:0007669"/>
    <property type="project" value="UniProtKB-SubCell"/>
</dbReference>
<dbReference type="AlphaFoldDB" id="A0AA94EY58"/>
<dbReference type="Pfam" id="PF01032">
    <property type="entry name" value="FecCD"/>
    <property type="match status" value="1"/>
</dbReference>
<feature type="transmembrane region" description="Helical" evidence="8">
    <location>
        <begin position="89"/>
        <end position="111"/>
    </location>
</feature>
<feature type="transmembrane region" description="Helical" evidence="8">
    <location>
        <begin position="123"/>
        <end position="144"/>
    </location>
</feature>
<evidence type="ECO:0000256" key="3">
    <source>
        <dbReference type="ARBA" id="ARBA00022448"/>
    </source>
</evidence>
<proteinExistence type="inferred from homology"/>
<accession>A0AA94EY58</accession>
<protein>
    <submittedName>
        <fullName evidence="9">Iron ABC transporter permease</fullName>
    </submittedName>
</protein>
<evidence type="ECO:0000256" key="4">
    <source>
        <dbReference type="ARBA" id="ARBA00022475"/>
    </source>
</evidence>
<feature type="transmembrane region" description="Helical" evidence="8">
    <location>
        <begin position="151"/>
        <end position="174"/>
    </location>
</feature>
<evidence type="ECO:0000256" key="7">
    <source>
        <dbReference type="ARBA" id="ARBA00023136"/>
    </source>
</evidence>
<dbReference type="KEGG" id="fcv:AWN65_08685"/>
<evidence type="ECO:0000256" key="5">
    <source>
        <dbReference type="ARBA" id="ARBA00022692"/>
    </source>
</evidence>
<dbReference type="CDD" id="cd06550">
    <property type="entry name" value="TM_ABC_iron-siderophores_like"/>
    <property type="match status" value="1"/>
</dbReference>
<name>A0AA94EY58_9FLAO</name>
<feature type="transmembrane region" description="Helical" evidence="8">
    <location>
        <begin position="244"/>
        <end position="269"/>
    </location>
</feature>
<dbReference type="GeneID" id="56895844"/>
<evidence type="ECO:0000256" key="8">
    <source>
        <dbReference type="SAM" id="Phobius"/>
    </source>
</evidence>
<dbReference type="PANTHER" id="PTHR30472">
    <property type="entry name" value="FERRIC ENTEROBACTIN TRANSPORT SYSTEM PERMEASE PROTEIN"/>
    <property type="match status" value="1"/>
</dbReference>
<dbReference type="Gene3D" id="1.10.3470.10">
    <property type="entry name" value="ABC transporter involved in vitamin B12 uptake, BtuC"/>
    <property type="match status" value="1"/>
</dbReference>
<organism evidence="9">
    <name type="scientific">Flavobacterium columnare</name>
    <dbReference type="NCBI Taxonomy" id="996"/>
    <lineage>
        <taxon>Bacteria</taxon>
        <taxon>Pseudomonadati</taxon>
        <taxon>Bacteroidota</taxon>
        <taxon>Flavobacteriia</taxon>
        <taxon>Flavobacteriales</taxon>
        <taxon>Flavobacteriaceae</taxon>
        <taxon>Flavobacterium</taxon>
    </lineage>
</organism>
<sequence length="336" mass="36782">MKNKKLLFCFILLSVILFILDLCLGSVRIPIQDTFQVLIGNNASKTTWQYIILNFRLPKALIALAVGTALPICGLLMQTLFRNPLAGPYILGLSSGSSLMVAFVIMGSNFLPPLLVPLFTSSYGIVFASIIGSLIVLIAVLLTAQKIKNTMSILVIGLMFSHFTSSIINILSYFSSAEQLQKFSIWSMGNLGSVSWENIYFIFIVCGITLLYTIRLLKNLDALLLGENYAKSLGVPYKKTLHQIILITSILTGILTAFVGPIAFIGFAIPHLAKIIFQGSQHLHLFITTLLTGICIMLLCDIVSQGFEVAIPINAVTSIIGAPIVVWLLLKKRTLN</sequence>
<feature type="transmembrane region" description="Helical" evidence="8">
    <location>
        <begin position="194"/>
        <end position="214"/>
    </location>
</feature>
<dbReference type="SUPFAM" id="SSF81345">
    <property type="entry name" value="ABC transporter involved in vitamin B12 uptake, BtuC"/>
    <property type="match status" value="1"/>
</dbReference>
<evidence type="ECO:0000313" key="9">
    <source>
        <dbReference type="EMBL" id="RVU87029.1"/>
    </source>
</evidence>
<keyword evidence="6 8" id="KW-1133">Transmembrane helix</keyword>
<dbReference type="InterPro" id="IPR000522">
    <property type="entry name" value="ABC_transptr_permease_BtuC"/>
</dbReference>
<feature type="transmembrane region" description="Helical" evidence="8">
    <location>
        <begin position="309"/>
        <end position="330"/>
    </location>
</feature>
<dbReference type="GO" id="GO:0033214">
    <property type="term" value="P:siderophore-iron import into cell"/>
    <property type="evidence" value="ECO:0007669"/>
    <property type="project" value="TreeGrafter"/>
</dbReference>
<evidence type="ECO:0000256" key="2">
    <source>
        <dbReference type="ARBA" id="ARBA00007935"/>
    </source>
</evidence>
<keyword evidence="5 8" id="KW-0812">Transmembrane</keyword>
<evidence type="ECO:0000256" key="1">
    <source>
        <dbReference type="ARBA" id="ARBA00004651"/>
    </source>
</evidence>
<comment type="similarity">
    <text evidence="2">Belongs to the binding-protein-dependent transport system permease family. FecCD subfamily.</text>
</comment>
<evidence type="ECO:0000256" key="6">
    <source>
        <dbReference type="ARBA" id="ARBA00022989"/>
    </source>
</evidence>
<dbReference type="RefSeq" id="WP_060382808.1">
    <property type="nucleotide sequence ID" value="NZ_RWGX02000008.1"/>
</dbReference>
<gene>
    <name evidence="9" type="ORF">EJB19_11765</name>
</gene>
<keyword evidence="3" id="KW-0813">Transport</keyword>
<dbReference type="PANTHER" id="PTHR30472:SF41">
    <property type="entry name" value="TRANSPORT SYSTEM PERMEASE PROTEIN"/>
    <property type="match status" value="1"/>
</dbReference>
<keyword evidence="4" id="KW-1003">Cell membrane</keyword>
<keyword evidence="7 8" id="KW-0472">Membrane</keyword>
<dbReference type="EMBL" id="RWGX01000005">
    <property type="protein sequence ID" value="RVU87029.1"/>
    <property type="molecule type" value="Genomic_DNA"/>
</dbReference>